<evidence type="ECO:0000256" key="1">
    <source>
        <dbReference type="ARBA" id="ARBA00022737"/>
    </source>
</evidence>
<dbReference type="PANTHER" id="PTHR46031:SF37">
    <property type="entry name" value="DRBM DOMAIN-CONTAINING PROTEIN"/>
    <property type="match status" value="1"/>
</dbReference>
<feature type="region of interest" description="Disordered" evidence="4">
    <location>
        <begin position="115"/>
        <end position="171"/>
    </location>
</feature>
<feature type="domain" description="DRBM" evidence="5">
    <location>
        <begin position="228"/>
        <end position="297"/>
    </location>
</feature>
<feature type="compositionally biased region" description="Polar residues" evidence="4">
    <location>
        <begin position="482"/>
        <end position="493"/>
    </location>
</feature>
<evidence type="ECO:0000259" key="5">
    <source>
        <dbReference type="PROSITE" id="PS50137"/>
    </source>
</evidence>
<organism evidence="6 7">
    <name type="scientific">Rhodamnia argentea</name>
    <dbReference type="NCBI Taxonomy" id="178133"/>
    <lineage>
        <taxon>Eukaryota</taxon>
        <taxon>Viridiplantae</taxon>
        <taxon>Streptophyta</taxon>
        <taxon>Embryophyta</taxon>
        <taxon>Tracheophyta</taxon>
        <taxon>Spermatophyta</taxon>
        <taxon>Magnoliopsida</taxon>
        <taxon>eudicotyledons</taxon>
        <taxon>Gunneridae</taxon>
        <taxon>Pentapetalae</taxon>
        <taxon>rosids</taxon>
        <taxon>malvids</taxon>
        <taxon>Myrtales</taxon>
        <taxon>Myrtaceae</taxon>
        <taxon>Myrtoideae</taxon>
        <taxon>Myrteae</taxon>
        <taxon>Australasian group</taxon>
        <taxon>Rhodamnia</taxon>
    </lineage>
</organism>
<feature type="region of interest" description="Disordered" evidence="4">
    <location>
        <begin position="482"/>
        <end position="532"/>
    </location>
</feature>
<feature type="compositionally biased region" description="Low complexity" evidence="4">
    <location>
        <begin position="156"/>
        <end position="171"/>
    </location>
</feature>
<feature type="compositionally biased region" description="Basic residues" evidence="4">
    <location>
        <begin position="494"/>
        <end position="507"/>
    </location>
</feature>
<dbReference type="Pfam" id="PF00035">
    <property type="entry name" value="dsrm"/>
    <property type="match status" value="2"/>
</dbReference>
<dbReference type="GeneID" id="115745400"/>
<dbReference type="Proteomes" id="UP000827889">
    <property type="component" value="Chromosome 8"/>
</dbReference>
<keyword evidence="1" id="KW-0677">Repeat</keyword>
<dbReference type="InterPro" id="IPR014720">
    <property type="entry name" value="dsRBD_dom"/>
</dbReference>
<gene>
    <name evidence="7" type="primary">LOC115745400</name>
</gene>
<dbReference type="Gene3D" id="3.30.160.20">
    <property type="match status" value="2"/>
</dbReference>
<feature type="domain" description="DRBM" evidence="5">
    <location>
        <begin position="313"/>
        <end position="380"/>
    </location>
</feature>
<dbReference type="RefSeq" id="XP_048140462.1">
    <property type="nucleotide sequence ID" value="XM_048284505.1"/>
</dbReference>
<dbReference type="SMART" id="SM00358">
    <property type="entry name" value="DSRM"/>
    <property type="match status" value="2"/>
</dbReference>
<feature type="compositionally biased region" description="Polar residues" evidence="4">
    <location>
        <begin position="75"/>
        <end position="89"/>
    </location>
</feature>
<feature type="region of interest" description="Disordered" evidence="4">
    <location>
        <begin position="49"/>
        <end position="68"/>
    </location>
</feature>
<feature type="region of interest" description="Disordered" evidence="4">
    <location>
        <begin position="74"/>
        <end position="94"/>
    </location>
</feature>
<proteinExistence type="predicted"/>
<protein>
    <submittedName>
        <fullName evidence="7">Uncharacterized protein LOC115745400 isoform X3</fullName>
    </submittedName>
</protein>
<evidence type="ECO:0000256" key="4">
    <source>
        <dbReference type="SAM" id="MobiDB-lite"/>
    </source>
</evidence>
<reference evidence="7" key="1">
    <citation type="submission" date="2025-08" db="UniProtKB">
        <authorList>
            <consortium name="RefSeq"/>
        </authorList>
    </citation>
    <scope>IDENTIFICATION</scope>
    <source>
        <tissue evidence="7">Leaf</tissue>
    </source>
</reference>
<sequence length="532" mass="56825">MSDLCQFPGLELPRSAPAPAPAPAPAKAPAPAAGAISTLASALFRVPSASSPVPVKKDNLSQFPQSGLPLAQALAPTSSRAPMQAQGSDPSLPVPVKKDNLSQFPQLGLPLAQALAPTSSRAPMQAQAFEPSSPVPVKKDNLSQFPESELPHAEPAQDMAPPSSQSPMQAPVFKPSPLVPARMEDLSEFSQPELPLAIPAQALVPTSTQDSEETQVSCAPPGVPEHMMYKNRLQEYTQKLMVHFPIYNTINEGSQHAPKYRSTVFVDGKSFTSPDTFPQKKEAEQNVAQIALDLLSQKMKDEGCPLIHEDAIFCKSILNEYAAKMNLEMPNYTTIQPQGAVPVFASSLVFNGVTYTGGVGKSKKEAEQLAARTAIQSLYGCNAADSESKMVLLRTIKSKCKLYAAYREPKYSCPVGANVGGNSEISNTEHKEALASGPADYILGRAIPEACSEVPKAHHLFQIPRPVATAVGNPLISFVPSSTEQQPIAATSSGKKRRKNKKKANKKPRVDPQLPNAVMMPSDQAPPCSVAQ</sequence>
<accession>A0ABM3HV31</accession>
<keyword evidence="2 3" id="KW-0694">RNA-binding</keyword>
<name>A0ABM3HV31_9MYRT</name>
<dbReference type="SUPFAM" id="SSF54768">
    <property type="entry name" value="dsRNA-binding domain-like"/>
    <property type="match status" value="2"/>
</dbReference>
<evidence type="ECO:0000256" key="2">
    <source>
        <dbReference type="ARBA" id="ARBA00022884"/>
    </source>
</evidence>
<dbReference type="PANTHER" id="PTHR46031">
    <property type="match status" value="1"/>
</dbReference>
<feature type="region of interest" description="Disordered" evidence="4">
    <location>
        <begin position="1"/>
        <end position="32"/>
    </location>
</feature>
<dbReference type="PROSITE" id="PS50137">
    <property type="entry name" value="DS_RBD"/>
    <property type="match status" value="2"/>
</dbReference>
<keyword evidence="6" id="KW-1185">Reference proteome</keyword>
<feature type="compositionally biased region" description="Pro residues" evidence="4">
    <location>
        <begin position="16"/>
        <end position="28"/>
    </location>
</feature>
<evidence type="ECO:0000313" key="7">
    <source>
        <dbReference type="RefSeq" id="XP_048140462.1"/>
    </source>
</evidence>
<evidence type="ECO:0000313" key="6">
    <source>
        <dbReference type="Proteomes" id="UP000827889"/>
    </source>
</evidence>
<evidence type="ECO:0000256" key="3">
    <source>
        <dbReference type="PROSITE-ProRule" id="PRU00266"/>
    </source>
</evidence>